<evidence type="ECO:0000256" key="1">
    <source>
        <dbReference type="ARBA" id="ARBA00004651"/>
    </source>
</evidence>
<organism evidence="9 10">
    <name type="scientific">Arthrobacter cryoconiti</name>
    <dbReference type="NCBI Taxonomy" id="748907"/>
    <lineage>
        <taxon>Bacteria</taxon>
        <taxon>Bacillati</taxon>
        <taxon>Actinomycetota</taxon>
        <taxon>Actinomycetes</taxon>
        <taxon>Micrococcales</taxon>
        <taxon>Micrococcaceae</taxon>
        <taxon>Arthrobacter</taxon>
    </lineage>
</organism>
<evidence type="ECO:0000313" key="10">
    <source>
        <dbReference type="Proteomes" id="UP001595773"/>
    </source>
</evidence>
<keyword evidence="10" id="KW-1185">Reference proteome</keyword>
<dbReference type="Proteomes" id="UP001595773">
    <property type="component" value="Unassembled WGS sequence"/>
</dbReference>
<name>A0ABV8R113_9MICC</name>
<feature type="transmembrane region" description="Helical" evidence="8">
    <location>
        <begin position="164"/>
        <end position="184"/>
    </location>
</feature>
<evidence type="ECO:0000256" key="8">
    <source>
        <dbReference type="SAM" id="Phobius"/>
    </source>
</evidence>
<dbReference type="SUPFAM" id="SSF81345">
    <property type="entry name" value="ABC transporter involved in vitamin B12 uptake, BtuC"/>
    <property type="match status" value="1"/>
</dbReference>
<comment type="caution">
    <text evidence="9">The sequence shown here is derived from an EMBL/GenBank/DDBJ whole genome shotgun (WGS) entry which is preliminary data.</text>
</comment>
<dbReference type="PANTHER" id="PTHR30472">
    <property type="entry name" value="FERRIC ENTEROBACTIN TRANSPORT SYSTEM PERMEASE PROTEIN"/>
    <property type="match status" value="1"/>
</dbReference>
<feature type="transmembrane region" description="Helical" evidence="8">
    <location>
        <begin position="74"/>
        <end position="94"/>
    </location>
</feature>
<protein>
    <submittedName>
        <fullName evidence="9">FecCD family ABC transporter permease</fullName>
    </submittedName>
</protein>
<keyword evidence="3" id="KW-0813">Transport</keyword>
<dbReference type="EMBL" id="JBHSCQ010000005">
    <property type="protein sequence ID" value="MFC4264934.1"/>
    <property type="molecule type" value="Genomic_DNA"/>
</dbReference>
<comment type="subcellular location">
    <subcellularLocation>
        <location evidence="1">Cell membrane</location>
        <topology evidence="1">Multi-pass membrane protein</topology>
    </subcellularLocation>
</comment>
<keyword evidence="7 8" id="KW-0472">Membrane</keyword>
<dbReference type="InterPro" id="IPR000522">
    <property type="entry name" value="ABC_transptr_permease_BtuC"/>
</dbReference>
<evidence type="ECO:0000256" key="7">
    <source>
        <dbReference type="ARBA" id="ARBA00023136"/>
    </source>
</evidence>
<feature type="transmembrane region" description="Helical" evidence="8">
    <location>
        <begin position="295"/>
        <end position="317"/>
    </location>
</feature>
<feature type="transmembrane region" description="Helical" evidence="8">
    <location>
        <begin position="323"/>
        <end position="342"/>
    </location>
</feature>
<evidence type="ECO:0000256" key="3">
    <source>
        <dbReference type="ARBA" id="ARBA00022448"/>
    </source>
</evidence>
<feature type="transmembrane region" description="Helical" evidence="8">
    <location>
        <begin position="254"/>
        <end position="283"/>
    </location>
</feature>
<evidence type="ECO:0000256" key="6">
    <source>
        <dbReference type="ARBA" id="ARBA00022989"/>
    </source>
</evidence>
<accession>A0ABV8R113</accession>
<dbReference type="InterPro" id="IPR037294">
    <property type="entry name" value="ABC_BtuC-like"/>
</dbReference>
<feature type="transmembrane region" description="Helical" evidence="8">
    <location>
        <begin position="130"/>
        <end position="152"/>
    </location>
</feature>
<proteinExistence type="inferred from homology"/>
<dbReference type="CDD" id="cd06550">
    <property type="entry name" value="TM_ABC_iron-siderophores_like"/>
    <property type="match status" value="1"/>
</dbReference>
<dbReference type="RefSeq" id="WP_230066547.1">
    <property type="nucleotide sequence ID" value="NZ_BAABLL010000019.1"/>
</dbReference>
<feature type="transmembrane region" description="Helical" evidence="8">
    <location>
        <begin position="16"/>
        <end position="42"/>
    </location>
</feature>
<gene>
    <name evidence="9" type="ORF">ACFOW9_04895</name>
</gene>
<sequence length="347" mass="35634">MPIPTRSDQRLHRVPLAIWLTAIGIALVLASILGVCVGSVPIPLGDVGQVVFSRLGLGESAPALNGTIIWDYRIPRVIAAALVGAGLTVSGIALQGLVRNPLADPYVIGVSSGASFGAVLVMVFGSGALLGLGVSTGAFVGAALILVLVFLVAQRRGAFSDSRLVLAGVALGYLASAGTSFVQLQAKPGQISGILFWTLGSVAGARWNSLPVPAVVIIVCVLLMLTRARALNALSLGDDAAVAVGVNIRQERLILLLLAALCTAVTVSLAGGVGFVGLIVPHATRLLVGADHRRLLPAGIILGALFLVVVDLAARTIGSPIEFPLTIFTAVVGVPFFLFLMAREKRA</sequence>
<keyword evidence="5 8" id="KW-0812">Transmembrane</keyword>
<keyword evidence="4" id="KW-1003">Cell membrane</keyword>
<evidence type="ECO:0000256" key="2">
    <source>
        <dbReference type="ARBA" id="ARBA00007935"/>
    </source>
</evidence>
<dbReference type="Gene3D" id="1.10.3470.10">
    <property type="entry name" value="ABC transporter involved in vitamin B12 uptake, BtuC"/>
    <property type="match status" value="1"/>
</dbReference>
<comment type="similarity">
    <text evidence="2">Belongs to the binding-protein-dependent transport system permease family. FecCD subfamily.</text>
</comment>
<feature type="transmembrane region" description="Helical" evidence="8">
    <location>
        <begin position="106"/>
        <end position="124"/>
    </location>
</feature>
<evidence type="ECO:0000313" key="9">
    <source>
        <dbReference type="EMBL" id="MFC4264934.1"/>
    </source>
</evidence>
<reference evidence="10" key="1">
    <citation type="journal article" date="2019" name="Int. J. Syst. Evol. Microbiol.">
        <title>The Global Catalogue of Microorganisms (GCM) 10K type strain sequencing project: providing services to taxonomists for standard genome sequencing and annotation.</title>
        <authorList>
            <consortium name="The Broad Institute Genomics Platform"/>
            <consortium name="The Broad Institute Genome Sequencing Center for Infectious Disease"/>
            <person name="Wu L."/>
            <person name="Ma J."/>
        </authorList>
    </citation>
    <scope>NUCLEOTIDE SEQUENCE [LARGE SCALE GENOMIC DNA]</scope>
    <source>
        <strain evidence="10">CGMCC 1.10698</strain>
    </source>
</reference>
<evidence type="ECO:0000256" key="4">
    <source>
        <dbReference type="ARBA" id="ARBA00022475"/>
    </source>
</evidence>
<evidence type="ECO:0000256" key="5">
    <source>
        <dbReference type="ARBA" id="ARBA00022692"/>
    </source>
</evidence>
<keyword evidence="6 8" id="KW-1133">Transmembrane helix</keyword>
<dbReference type="Pfam" id="PF01032">
    <property type="entry name" value="FecCD"/>
    <property type="match status" value="1"/>
</dbReference>
<feature type="transmembrane region" description="Helical" evidence="8">
    <location>
        <begin position="214"/>
        <end position="234"/>
    </location>
</feature>
<dbReference type="PANTHER" id="PTHR30472:SF67">
    <property type="entry name" value="PERMEASE OF ABC TRANSPORTER-RELATED"/>
    <property type="match status" value="1"/>
</dbReference>